<keyword evidence="3" id="KW-1185">Reference proteome</keyword>
<dbReference type="OrthoDB" id="5418846at2"/>
<comment type="caution">
    <text evidence="2">The sequence shown here is derived from an EMBL/GenBank/DDBJ whole genome shotgun (WGS) entry which is preliminary data.</text>
</comment>
<evidence type="ECO:0008006" key="4">
    <source>
        <dbReference type="Google" id="ProtNLM"/>
    </source>
</evidence>
<dbReference type="InParanoid" id="Q0F2C3"/>
<dbReference type="InterPro" id="IPR021523">
    <property type="entry name" value="DUF3187"/>
</dbReference>
<evidence type="ECO:0000313" key="3">
    <source>
        <dbReference type="Proteomes" id="UP000005297"/>
    </source>
</evidence>
<proteinExistence type="predicted"/>
<gene>
    <name evidence="2" type="ORF">SPV1_01727</name>
</gene>
<dbReference type="HOGENOM" id="CLU_893719_0_0_0"/>
<organism evidence="2 3">
    <name type="scientific">Mariprofundus ferrooxydans PV-1</name>
    <dbReference type="NCBI Taxonomy" id="314345"/>
    <lineage>
        <taxon>Bacteria</taxon>
        <taxon>Pseudomonadati</taxon>
        <taxon>Pseudomonadota</taxon>
        <taxon>Candidatius Mariprofundia</taxon>
        <taxon>Mariprofundales</taxon>
        <taxon>Mariprofundaceae</taxon>
        <taxon>Mariprofundus</taxon>
    </lineage>
</organism>
<protein>
    <recommendedName>
        <fullName evidence="4">DUF3187 family protein</fullName>
    </recommendedName>
</protein>
<keyword evidence="1" id="KW-0732">Signal</keyword>
<evidence type="ECO:0000256" key="1">
    <source>
        <dbReference type="SAM" id="SignalP"/>
    </source>
</evidence>
<sequence>MKGKCILAAGLVGFLLPGNIHPASAGESFITSPLPLRNMYPPMMRFLDPVPDSALRDYSNWDIGLHQHLSSIYQGDQWPANQLLADMELSVTDLTVRKAITQDMDLSVQLSLLRPFNGVMDQLVKDVHKILGVPGSGRQFRPNNSFGYYFRPGSPGGWQGKNRWEVGNTTISLRKQVIAGDGWAIAGLTSIKLSTASSARGLGNGRPDVGLGAVVSAASDHWFMHVEAWGIHTFTKDVAAGAFPAVKYHPYVRGSATLGWKYSDQLALIVQGQGGTSPYSSGIRQLDKLPLIYSFGLQGETDSGTGWTLAFTENGLTQLTTQDFTFSLALHWQFSS</sequence>
<feature type="signal peptide" evidence="1">
    <location>
        <begin position="1"/>
        <end position="25"/>
    </location>
</feature>
<dbReference type="AlphaFoldDB" id="Q0F2C3"/>
<reference evidence="2 3" key="1">
    <citation type="submission" date="2006-09" db="EMBL/GenBank/DDBJ databases">
        <authorList>
            <person name="Emerson D."/>
            <person name="Ferriera S."/>
            <person name="Johnson J."/>
            <person name="Kravitz S."/>
            <person name="Halpern A."/>
            <person name="Remington K."/>
            <person name="Beeson K."/>
            <person name="Tran B."/>
            <person name="Rogers Y.-H."/>
            <person name="Friedman R."/>
            <person name="Venter J.C."/>
        </authorList>
    </citation>
    <scope>NUCLEOTIDE SEQUENCE [LARGE SCALE GENOMIC DNA]</scope>
    <source>
        <strain evidence="2 3">PV-1</strain>
    </source>
</reference>
<dbReference type="EMBL" id="AATS01000002">
    <property type="protein sequence ID" value="EAU55627.1"/>
    <property type="molecule type" value="Genomic_DNA"/>
</dbReference>
<feature type="chain" id="PRO_5004171342" description="DUF3187 family protein" evidence="1">
    <location>
        <begin position="26"/>
        <end position="336"/>
    </location>
</feature>
<dbReference type="eggNOG" id="COG2067">
    <property type="taxonomic scope" value="Bacteria"/>
</dbReference>
<dbReference type="Proteomes" id="UP000005297">
    <property type="component" value="Unassembled WGS sequence"/>
</dbReference>
<evidence type="ECO:0000313" key="2">
    <source>
        <dbReference type="EMBL" id="EAU55627.1"/>
    </source>
</evidence>
<accession>Q0F2C3</accession>
<name>Q0F2C3_9PROT</name>
<dbReference type="STRING" id="314344.AL013_01320"/>
<dbReference type="Pfam" id="PF11383">
    <property type="entry name" value="DUF3187"/>
    <property type="match status" value="1"/>
</dbReference>